<keyword evidence="2" id="KW-1185">Reference proteome</keyword>
<organism evidence="1 2">
    <name type="scientific">Acaulospora colombiana</name>
    <dbReference type="NCBI Taxonomy" id="27376"/>
    <lineage>
        <taxon>Eukaryota</taxon>
        <taxon>Fungi</taxon>
        <taxon>Fungi incertae sedis</taxon>
        <taxon>Mucoromycota</taxon>
        <taxon>Glomeromycotina</taxon>
        <taxon>Glomeromycetes</taxon>
        <taxon>Diversisporales</taxon>
        <taxon>Acaulosporaceae</taxon>
        <taxon>Acaulospora</taxon>
    </lineage>
</organism>
<proteinExistence type="predicted"/>
<feature type="non-terminal residue" evidence="1">
    <location>
        <position position="1"/>
    </location>
</feature>
<dbReference type="Proteomes" id="UP000789525">
    <property type="component" value="Unassembled WGS sequence"/>
</dbReference>
<comment type="caution">
    <text evidence="1">The sequence shown here is derived from an EMBL/GenBank/DDBJ whole genome shotgun (WGS) entry which is preliminary data.</text>
</comment>
<reference evidence="1" key="1">
    <citation type="submission" date="2021-06" db="EMBL/GenBank/DDBJ databases">
        <authorList>
            <person name="Kallberg Y."/>
            <person name="Tangrot J."/>
            <person name="Rosling A."/>
        </authorList>
    </citation>
    <scope>NUCLEOTIDE SEQUENCE</scope>
    <source>
        <strain evidence="1">CL356</strain>
    </source>
</reference>
<evidence type="ECO:0000313" key="1">
    <source>
        <dbReference type="EMBL" id="CAG8689504.1"/>
    </source>
</evidence>
<evidence type="ECO:0000313" key="2">
    <source>
        <dbReference type="Proteomes" id="UP000789525"/>
    </source>
</evidence>
<gene>
    <name evidence="1" type="ORF">ACOLOM_LOCUS9755</name>
</gene>
<dbReference type="EMBL" id="CAJVPT010029179">
    <property type="protein sequence ID" value="CAG8689504.1"/>
    <property type="molecule type" value="Genomic_DNA"/>
</dbReference>
<name>A0ACA9P6X4_9GLOM</name>
<sequence>GREAVVQKGGPETSRLSLLLKLDLTPSIELAKMLRARLQPTARAVLQTSRLQRAARPIPTAVFQTRLSSAHAEETFEQFTDRYTSFFGGVQDIFELQRGLNNCFAYDLVPSPEIIKAALKAARRVNDYSTAVRIFEGLAEKVENRSQYEQYLAELKDVKEELGGTIENVAPIAKDWTFHSGSRTMSLSNILDGNSSLLGDKSFRAIHASQLAAATGWPKELWSLTKYSSAAISDDSLLARQNKA</sequence>
<protein>
    <submittedName>
        <fullName evidence="1">6010_t:CDS:1</fullName>
    </submittedName>
</protein>
<accession>A0ACA9P6X4</accession>